<gene>
    <name evidence="3" type="ORF">GGR03_000833</name>
</gene>
<dbReference type="GO" id="GO:0016740">
    <property type="term" value="F:transferase activity"/>
    <property type="evidence" value="ECO:0007669"/>
    <property type="project" value="UniProtKB-KW"/>
</dbReference>
<evidence type="ECO:0000256" key="1">
    <source>
        <dbReference type="SAM" id="MobiDB-lite"/>
    </source>
</evidence>
<organism evidence="3 4">
    <name type="scientific">Aurantimonas endophytica</name>
    <dbReference type="NCBI Taxonomy" id="1522175"/>
    <lineage>
        <taxon>Bacteria</taxon>
        <taxon>Pseudomonadati</taxon>
        <taxon>Pseudomonadota</taxon>
        <taxon>Alphaproteobacteria</taxon>
        <taxon>Hyphomicrobiales</taxon>
        <taxon>Aurantimonadaceae</taxon>
        <taxon>Aurantimonas</taxon>
    </lineage>
</organism>
<keyword evidence="4" id="KW-1185">Reference proteome</keyword>
<dbReference type="AlphaFoldDB" id="A0A7W6HB20"/>
<dbReference type="EMBL" id="JACIEM010000001">
    <property type="protein sequence ID" value="MBB4001786.1"/>
    <property type="molecule type" value="Genomic_DNA"/>
</dbReference>
<keyword evidence="2" id="KW-1133">Transmembrane helix</keyword>
<keyword evidence="2" id="KW-0472">Membrane</keyword>
<comment type="caution">
    <text evidence="3">The sequence shown here is derived from an EMBL/GenBank/DDBJ whole genome shotgun (WGS) entry which is preliminary data.</text>
</comment>
<proteinExistence type="predicted"/>
<evidence type="ECO:0000256" key="2">
    <source>
        <dbReference type="SAM" id="Phobius"/>
    </source>
</evidence>
<feature type="region of interest" description="Disordered" evidence="1">
    <location>
        <begin position="40"/>
        <end position="63"/>
    </location>
</feature>
<dbReference type="Proteomes" id="UP000588647">
    <property type="component" value="Unassembled WGS sequence"/>
</dbReference>
<name>A0A7W6HB20_9HYPH</name>
<keyword evidence="3" id="KW-0808">Transferase</keyword>
<feature type="transmembrane region" description="Helical" evidence="2">
    <location>
        <begin position="15"/>
        <end position="33"/>
    </location>
</feature>
<sequence>MSDPNTPPRRRNHSIWIAVASILLALVVYFVFFTTTPDEATRTADDVQPSAASEEPMDAAPAN</sequence>
<evidence type="ECO:0000313" key="4">
    <source>
        <dbReference type="Proteomes" id="UP000588647"/>
    </source>
</evidence>
<keyword evidence="2" id="KW-0812">Transmembrane</keyword>
<reference evidence="3 4" key="1">
    <citation type="submission" date="2020-08" db="EMBL/GenBank/DDBJ databases">
        <title>Genomic Encyclopedia of Type Strains, Phase IV (KMG-IV): sequencing the most valuable type-strain genomes for metagenomic binning, comparative biology and taxonomic classification.</title>
        <authorList>
            <person name="Goeker M."/>
        </authorList>
    </citation>
    <scope>NUCLEOTIDE SEQUENCE [LARGE SCALE GENOMIC DNA]</scope>
    <source>
        <strain evidence="3 4">DSM 103570</strain>
    </source>
</reference>
<evidence type="ECO:0000313" key="3">
    <source>
        <dbReference type="EMBL" id="MBB4001786.1"/>
    </source>
</evidence>
<dbReference type="RefSeq" id="WP_183206269.1">
    <property type="nucleotide sequence ID" value="NZ_JAAAMM010000001.1"/>
</dbReference>
<protein>
    <submittedName>
        <fullName evidence="3">Phosphotransferase system glucose/maltose/N-acetylglucosamine-specific IIC component</fullName>
    </submittedName>
</protein>
<accession>A0A7W6HB20</accession>